<dbReference type="InterPro" id="IPR047104">
    <property type="entry name" value="BLTP1_N"/>
</dbReference>
<dbReference type="InterPro" id="IPR056741">
    <property type="entry name" value="BLTP1_M"/>
</dbReference>
<feature type="compositionally biased region" description="Low complexity" evidence="1">
    <location>
        <begin position="2691"/>
        <end position="2701"/>
    </location>
</feature>
<feature type="region of interest" description="Disordered" evidence="1">
    <location>
        <begin position="2293"/>
        <end position="2319"/>
    </location>
</feature>
<gene>
    <name evidence="5" type="primary">LOC110983309</name>
</gene>
<feature type="region of interest" description="Disordered" evidence="1">
    <location>
        <begin position="4146"/>
        <end position="4217"/>
    </location>
</feature>
<organism evidence="4 5">
    <name type="scientific">Acanthaster planci</name>
    <name type="common">Crown-of-thorns starfish</name>
    <dbReference type="NCBI Taxonomy" id="133434"/>
    <lineage>
        <taxon>Eukaryota</taxon>
        <taxon>Metazoa</taxon>
        <taxon>Echinodermata</taxon>
        <taxon>Eleutherozoa</taxon>
        <taxon>Asterozoa</taxon>
        <taxon>Asteroidea</taxon>
        <taxon>Valvatacea</taxon>
        <taxon>Valvatida</taxon>
        <taxon>Acanthasteridae</taxon>
        <taxon>Acanthaster</taxon>
    </lineage>
</organism>
<feature type="compositionally biased region" description="Polar residues" evidence="1">
    <location>
        <begin position="1196"/>
        <end position="1217"/>
    </location>
</feature>
<feature type="compositionally biased region" description="Low complexity" evidence="1">
    <location>
        <begin position="4190"/>
        <end position="4212"/>
    </location>
</feature>
<feature type="region of interest" description="Disordered" evidence="1">
    <location>
        <begin position="3861"/>
        <end position="3887"/>
    </location>
</feature>
<feature type="compositionally biased region" description="Low complexity" evidence="1">
    <location>
        <begin position="1378"/>
        <end position="1391"/>
    </location>
</feature>
<feature type="region of interest" description="Disordered" evidence="1">
    <location>
        <begin position="3537"/>
        <end position="3582"/>
    </location>
</feature>
<feature type="compositionally biased region" description="Polar residues" evidence="1">
    <location>
        <begin position="159"/>
        <end position="173"/>
    </location>
</feature>
<feature type="region of interest" description="Disordered" evidence="1">
    <location>
        <begin position="1149"/>
        <end position="1217"/>
    </location>
</feature>
<feature type="compositionally biased region" description="Polar residues" evidence="1">
    <location>
        <begin position="1320"/>
        <end position="1366"/>
    </location>
</feature>
<feature type="region of interest" description="Disordered" evidence="1">
    <location>
        <begin position="3592"/>
        <end position="3611"/>
    </location>
</feature>
<feature type="compositionally biased region" description="Low complexity" evidence="1">
    <location>
        <begin position="4033"/>
        <end position="4047"/>
    </location>
</feature>
<feature type="compositionally biased region" description="Polar residues" evidence="1">
    <location>
        <begin position="4696"/>
        <end position="4713"/>
    </location>
</feature>
<feature type="region of interest" description="Disordered" evidence="1">
    <location>
        <begin position="4007"/>
        <end position="4047"/>
    </location>
</feature>
<dbReference type="KEGG" id="aplc:110983309"/>
<evidence type="ECO:0000313" key="5">
    <source>
        <dbReference type="RefSeq" id="XP_022098163.1"/>
    </source>
</evidence>
<feature type="region of interest" description="Disordered" evidence="1">
    <location>
        <begin position="2140"/>
        <end position="2177"/>
    </location>
</feature>
<feature type="compositionally biased region" description="Polar residues" evidence="1">
    <location>
        <begin position="4722"/>
        <end position="4733"/>
    </location>
</feature>
<feature type="region of interest" description="Disordered" evidence="1">
    <location>
        <begin position="3704"/>
        <end position="3742"/>
    </location>
</feature>
<dbReference type="RefSeq" id="XP_022098163.1">
    <property type="nucleotide sequence ID" value="XM_022242471.1"/>
</dbReference>
<dbReference type="Pfam" id="PF20413">
    <property type="entry name" value="BLTP1_N"/>
    <property type="match status" value="1"/>
</dbReference>
<reference evidence="5" key="1">
    <citation type="submission" date="2025-08" db="UniProtKB">
        <authorList>
            <consortium name="RefSeq"/>
        </authorList>
    </citation>
    <scope>IDENTIFICATION</scope>
</reference>
<evidence type="ECO:0000259" key="3">
    <source>
        <dbReference type="SMART" id="SM01220"/>
    </source>
</evidence>
<feature type="region of interest" description="Disordered" evidence="1">
    <location>
        <begin position="2339"/>
        <end position="2365"/>
    </location>
</feature>
<feature type="compositionally biased region" description="Polar residues" evidence="1">
    <location>
        <begin position="2161"/>
        <end position="2171"/>
    </location>
</feature>
<feature type="region of interest" description="Disordered" evidence="1">
    <location>
        <begin position="1789"/>
        <end position="1814"/>
    </location>
</feature>
<keyword evidence="2" id="KW-0472">Membrane</keyword>
<feature type="compositionally biased region" description="Low complexity" evidence="1">
    <location>
        <begin position="4420"/>
        <end position="4442"/>
    </location>
</feature>
<feature type="compositionally biased region" description="Polar residues" evidence="1">
    <location>
        <begin position="4009"/>
        <end position="4023"/>
    </location>
</feature>
<accession>A0A8B7YXV2</accession>
<name>A0A8B7YXV2_ACAPL</name>
<feature type="compositionally biased region" description="Polar residues" evidence="1">
    <location>
        <begin position="1796"/>
        <end position="1814"/>
    </location>
</feature>
<feature type="compositionally biased region" description="Polar residues" evidence="1">
    <location>
        <begin position="2353"/>
        <end position="2365"/>
    </location>
</feature>
<dbReference type="GO" id="GO:0048488">
    <property type="term" value="P:synaptic vesicle endocytosis"/>
    <property type="evidence" value="ECO:0007669"/>
    <property type="project" value="TreeGrafter"/>
</dbReference>
<feature type="region of interest" description="Disordered" evidence="1">
    <location>
        <begin position="3262"/>
        <end position="3282"/>
    </location>
</feature>
<feature type="compositionally biased region" description="Acidic residues" evidence="1">
    <location>
        <begin position="3544"/>
        <end position="3559"/>
    </location>
</feature>
<dbReference type="OrthoDB" id="10051416at2759"/>
<dbReference type="SMART" id="SM01220">
    <property type="entry name" value="FSA_C"/>
    <property type="match status" value="1"/>
</dbReference>
<feature type="domain" description="Bridge-like lipid transfer protein family member 1 C-terminal" evidence="3">
    <location>
        <begin position="4202"/>
        <end position="4808"/>
    </location>
</feature>
<feature type="region of interest" description="Disordered" evidence="1">
    <location>
        <begin position="2691"/>
        <end position="2728"/>
    </location>
</feature>
<dbReference type="Pfam" id="PF25040">
    <property type="entry name" value="BLTP1_C"/>
    <property type="match status" value="3"/>
</dbReference>
<feature type="region of interest" description="Disordered" evidence="1">
    <location>
        <begin position="4416"/>
        <end position="4442"/>
    </location>
</feature>
<feature type="region of interest" description="Disordered" evidence="1">
    <location>
        <begin position="4696"/>
        <end position="4733"/>
    </location>
</feature>
<evidence type="ECO:0000313" key="4">
    <source>
        <dbReference type="Proteomes" id="UP000694845"/>
    </source>
</evidence>
<feature type="region of interest" description="Disordered" evidence="1">
    <location>
        <begin position="4092"/>
        <end position="4121"/>
    </location>
</feature>
<proteinExistence type="predicted"/>
<evidence type="ECO:0000256" key="2">
    <source>
        <dbReference type="SAM" id="Phobius"/>
    </source>
</evidence>
<dbReference type="InterPro" id="IPR033616">
    <property type="entry name" value="BLTP1"/>
</dbReference>
<dbReference type="InterPro" id="IPR056742">
    <property type="entry name" value="BLTP1_C"/>
</dbReference>
<feature type="compositionally biased region" description="Low complexity" evidence="1">
    <location>
        <begin position="3724"/>
        <end position="3734"/>
    </location>
</feature>
<feature type="compositionally biased region" description="Low complexity" evidence="1">
    <location>
        <begin position="3563"/>
        <end position="3578"/>
    </location>
</feature>
<feature type="compositionally biased region" description="Low complexity" evidence="1">
    <location>
        <begin position="4147"/>
        <end position="4158"/>
    </location>
</feature>
<dbReference type="Proteomes" id="UP000694845">
    <property type="component" value="Unplaced"/>
</dbReference>
<protein>
    <submittedName>
        <fullName evidence="5">Uncharacterized protein KIAA1109-like isoform X1</fullName>
    </submittedName>
</protein>
<feature type="transmembrane region" description="Helical" evidence="2">
    <location>
        <begin position="31"/>
        <end position="51"/>
    </location>
</feature>
<feature type="compositionally biased region" description="Basic and acidic residues" evidence="1">
    <location>
        <begin position="1149"/>
        <end position="1159"/>
    </location>
</feature>
<keyword evidence="2" id="KW-1133">Transmembrane helix</keyword>
<feature type="compositionally biased region" description="Basic and acidic residues" evidence="1">
    <location>
        <begin position="1171"/>
        <end position="1181"/>
    </location>
</feature>
<sequence length="4813" mass="527880">MATPSPGNSSQGGGGASIDEGGGGWEVFKQLLLPLVATVCACIWLLFITYYHSRWWGFVLTKIANRFIKEGYLHVGSISFSVLSGKLMFRDVAYITADYACRVQDGLLILRWWRQYQPIGQKDDALQCVSRVYVLLNGLEFHCYNISSVYNEIEKSFQPKTDTGTESQESTGSGDKRSKSSSLNTRPALLDWRDFVGVVKFDIHNGRTVFGNPFVPSVLILSIEDAKGSYTTRSPSAPWDFFMHEVLCEGEQFKVILAPSPKFEGPTDEPPRYMGEGFVVVQSNTLHFHYSQDEAGFVPLNDCGADELIPPCWALDVTCGAATNISYGPWADRQRDALHKFFFPQAYKTHEVTPKARPGQKRQFTSFEFRLNTVAEATIDILFSKDKETNAFHIDVDKASYVEVSIPLLIGPEGYHTRVTGQLLHVDSSTSMEYRSLIESETLQFQVAMHYPRLWNHHQNWEVTLTFSKATTYLLYAHKGFVSDLFSDWSTKSRSDLFGFVPYTVNINIILREFVLMLPTNKYNWVDCSSRQQQNVFIGLVGDLLDLSIVLPYSDYLPPSLPVTVVLRADSVSGRLCFPECYSSQHCLQGLDRSTKGPDSWGEDKKQLGLSSDHWQGTTQEDGWVECAAVPYVAVSITYTYHPMPLDEDSPMIQIRRTPSGRPEHQSHPAQTSYAGWKRPGRIAVPSEWLPDRLQLEVDIGPAILMAYGSIVKCILALKENYFGVDQVPTDFIRPPSDGLEDNPKDTEGRIVNGLALRHMDVIVSLNVDGIKATLPVYCGKTEPSCPIAVLDQLCFELQKGHSETRLQLLLSPVTIMVSDSQKRVDSHLCDGHLGLSGLQLRGHAMFSDEGLPMDSETVEYAWLLDLQMGVLSGRLTPPQTLSLVSFLQLFVHLAVDPLDDLQQPITSKNCVHMVKQQRCRIKEPLYPIPCPTEDDYKYRMLRVSLRRVELMLVETGCALQVQVGLLNMGKCNLHSASIGNGLSTTIRQIEVKQFVSQSDKPQATWLQACSLDCPELQLDLASVLRSKDSFKAQNHFLTVRDKKTRRLWFLWKANPDEPLNWPRAKCGCRGGCLFFNAPDPNTVPDWMGDTSSWKAPLTEVDRDYGRSILQQGQWIFSVCDRTPVDSPSREFKFTQGFVTVTASTLPREMETGEVRADSPDAAGSSSSLREPVKVPSKRDSSSVSVPDSQQQPSRNVSLSTSSAQVSTTSDPTLTIKTGSDSSVFERHPYHFHGSSHSLPVEAMALQSKLTLGRGNLSAEMIRHLQADANMTSAPLSPPMLRSKEVSDLPRMRDSCGSVSSHAESEYYSAEDDFTLNGTMSKTLVDTPSSGSFDTNAQESSPSKSFADETLSSASTQQVESPGSLQRQDEIDVKRHSSSASYVSAASSESSLHTQKKLKDASPQSPTQPHPWVSPKAYCHHLTLWDCHGWVTHPPGHTLQTHPPFSPLCAPATTLIKGNIPLPEFSVTQAGLRPGLVRMTDVEQNDICTESESEDEDSADSEMFLGLPPQEVRRHNRVHSSPPSYQSTKTLATQCQSSSNAAILSVKGALDILLTPLLMQALDRYLQSAGNVLCLRHPEAIVDVLHMDCIGDVQAAFKNANKAAGHNSTEFTISLALAVPKVNLLVVQASTEYDKHQHHVNQASLLVGCISNIQVQLMNKTTAEETDSNTPSPAEKKQKLEEILSGSRYGLHTADQDPALKNLESSAVGQVSVGKVHCQLRGLDCPGKDRKKRHMSGVTSIPHSLSKVMFTLVPLSGSEEAEDVTVTAPTGCSLMECGIEGIAVSGSMQCAPVSPQPSTAAPSRTHSRQPSQNWQVSPEYLSTTQSDHQGVPWGRARSICDVLPNASSGMELRHSDVTLAKQAGKPTKSRIVDGKMVISSVWFHAPTPSRLSNDHSAGVQSGLNPVSALSLIVTTWLPASQQALIRLNSLKAANHLRVCAVMACIMAEAHEMSSTHYITAKSKYKRWTSETDAIGQDLSCQLFTTLWYYLHTSNPQRIEKLVSEDVPAIHVLEQGTHALIRQWKVILSMLNPAVTAAQFPASRLPQLDEQDGVDPLAAAGALDPNLPAHTLQTQYSGASVDLDIGPQDPSQLITQPGIEKDDPESVLLKPYSSKYGTGYSMYEEFAGTSKVLENAEKFHEVPGNVTGDGGTEQTSRHRSHTASSCTQSISGTPGRHQMLEAGGQKLSIDSAEEGAEMVEDERGVEEAGTTDEAYKNAQPQDLNLNLPYSNSFIPDAAITPTIMQLGDADILFKPLLKHLGIARKQPEHFIIKKNLQQTSVTLELQRLSLTIVESSPRQRSSSRGKKSRDKDPARNKASFPSFSSESLVLKFSLNECTETGRQTPELGDRSLKPSPSDSSGMPVNQGGQCQALAAYISIHWARAMPVMNMPLLRLLSQLVQVGQAMQEAKRHLPGSKSGTDTEPSTMNSDLSATMLRQQATLPRVDSPDGHHGDTISFSSQADSEVIAQCWQTMYHLMNLYSGVTQPINSLDTSHVIVNPLFRIENEHMIGRSRDRGSTSEYRRLVEELDEVDGGLPSKTTKEEPTQQPLHVTMLCTILLEELCVVSQLAGLQCEAELNDVTACVNTKLVVPAPGSGQKHCSQRSVLITCDEVIVVLSERQKPNPLCVVTLTLDKPQASCVVASHSDPSHVITHFSWQSLDASLPINLATLHGVVTRSKRKLTHRIRELQSALAQPQAAAGEGETDGEGAGTGPGEEESERGQTDPPASAEAIAADVASPGSTNWHIASTLMLNNVSLQAVVLPSLKAQYIIREIKGTASCEGGMTKYGIEMPTHCLKFSSKGKDGDQLSTADIDLPCITFSGQYILPKQPEPSKTTAAVAAAALPCPASLDSVITIEALHHSISTGLVNHLITVQQVFLTDLSSLLDDVFGIDDPRKPTQHEDVTETAVASRSDFDISLLVKLKGVQITAITPSASAMRLETGAVEVQLSNRMTGAGGTTISEPGSMKLYAKALIDLNISLGTMQRSHGQSEADPELHQLAYFKANIGLTNAPRQDNMASLKDEKAAFLVTLTKPILYLQPSAVDIAVLVWVCYHSAYEQWRDQQKQTAGTRVQATRNPLHRQPTSLEKLSSVFLQLTLQDLGICIPINPTFQNISSLSGGMPEPDYHSALVLTLESSLITACYNRSLVTKGFFQTFCLRFAEDFNTSLENWKPLIYKGLMNSCVVPQGTLELCSRTVSADRTDPAQTSNAGKWMLNFLWRMEGFDVQVNPSIGRQLSALANTLTALAGDDDEVDVADLSSVAEPQDEPDGMMPATSESKPVLRRPTSLFVSKQDAKRHSKMVMQEMTEQAKIVSDLRTLGAKKVTIAEEQEKLRQLEMAVFNDFRRDIRKRLRMQTMKASLRSKLTAGLPRSPAGVPRQASVGGRTASQGMSAAPVTGAKPFSKSGSRLAVFRPRAVSDSPNEHSLTRDRLLPISPPGYKTPIGKRPQAISEYTPHPSHVTFNLPRSTPSPLDELPPFVTGTSSVGIPQTEPRRRIRSIGSPEYAELNATISDPTDIERDLTAPAGSRARRRLLQLHSGSVPEEMDSGSEGSDHEEDGGVAPQVSQSWPRPRSSSSQRRGRTGLHIDPKLQLQQQHQQAPVSPAHSTKVEPPTVDFELDVKFNIDSGMLVLNCHGMEEQGDVSIMGRTGDARRPPGLYDDIITTHARPLLSRHPSPGLMEPPKQSVFYLPAFDVKLHYQSSVNSGTAGRTNDSDREREPQQGTTSSAADTSSTEGSIDKKSQHGSKQAVLYTWFMLTSPPKEVVVSLSLLDFLEEALETVPTSAATAQTSDLTQSVEDIGVSANSLVSSSTMDSSTFPVDVVVYVCLKPSVICLSCLPASKVECLLKLPTVEFAFSSRGSSQTDHLADSSTVLDTSHSSTTSKGSRVTLTGDVSDRVGLSIAAVMSDFSLYVFHPYGGSQRRERLVEEMESRTDVGSEEGNVPWTTPSRKDALSLKVEFIKINMSRSRKLVTMPSASAASIDQGVETLAGARQDQLHQERRDTDLLAASQQQPRPLSHQQSPPFFRDERPKSPALSSSPSTSQNNNQFSILCDIGTAAFKYDMRRLTEIMAFPKAWYRKSIMKRMFLGEEQTAQESDDQPSSASVSSSATSSDYEDDYSPQKVPHVLKKHTPSLKRDFPFPPPSPSVFSVHSQHSSPATSDAKSVPSVAAVQHRLAKEAPQDRDHSLASLPSDSLRRSGSGSGTSSSAGGTVKAGPTWHTSVRVGVNFTKLDIHMNMSNVMGSTVWSTTDLRTQGYVSIDSVGSKEIQMCTSLRQSTLEAKGGVIGGQVVIEQLGGTSSHSQQPSHAPSHKLGAGLGLMTVRIDYMGSSIIMQRLDKVQVQLSDEWKLADMTGANTSHSRSSSVYLDGQLEWDTFQLMLSRSSTPDLIKMTGRLEEFFSQQFQSSKRMLASWQLGGSSGVSSQPSSEGTRTGSESSSTRSLERLTMQAERNYHRHWQPAFALLRSCRSNSKLLPPQWHAGNLTLGGHVLLSGQRTLLACFHGINFRASSWALFTLQEPQLHFETEAVPIRPSKSDGQDGTNIIEDLVFNLGHNQTERGEGSMGVIYRVTRTERHHFPTNGTIDQCFHYVCAIKAPEDFEHVLTSSSMPVYSSKETFRHTAEPIFALPKLQLEMKSNHMQSTHSPALNGPPQAVTVSFVTHFTDHINVAMDIELILFLHAFVTAYISYKDKATQSHRNSVSSRPTMKASTEQDILSLPEPASTATSEVTPSSGASDWREFQCITWQLEPTIRLLSWGGKQIEPIGVDYILQKLGFSHARVTIPKWMQRGAMDPLDKTLALLMEKLIQYIKEND</sequence>
<dbReference type="PANTHER" id="PTHR31640:SF1">
    <property type="entry name" value="BRIDGE-LIKE LIPID TRANSFER PROTEIN FAMILY MEMBER 1"/>
    <property type="match status" value="1"/>
</dbReference>
<feature type="region of interest" description="Disordered" evidence="1">
    <location>
        <begin position="159"/>
        <end position="182"/>
    </location>
</feature>
<dbReference type="Pfam" id="PF25039">
    <property type="entry name" value="BLTP1_M"/>
    <property type="match status" value="3"/>
</dbReference>
<dbReference type="OMA" id="MRHELRH"/>
<feature type="compositionally biased region" description="Low complexity" evidence="1">
    <location>
        <begin position="1182"/>
        <end position="1195"/>
    </location>
</feature>
<feature type="compositionally biased region" description="Basic and acidic residues" evidence="1">
    <location>
        <begin position="3422"/>
        <end position="3432"/>
    </location>
</feature>
<dbReference type="PANTHER" id="PTHR31640">
    <property type="entry name" value="TRANSMEMBRANE PROTEIN KIAA1109"/>
    <property type="match status" value="1"/>
</dbReference>
<dbReference type="GeneID" id="110983309"/>
<feature type="region of interest" description="Disordered" evidence="1">
    <location>
        <begin position="3481"/>
        <end position="3502"/>
    </location>
</feature>
<dbReference type="GO" id="GO:0098793">
    <property type="term" value="C:presynapse"/>
    <property type="evidence" value="ECO:0007669"/>
    <property type="project" value="GOC"/>
</dbReference>
<feature type="region of interest" description="Disordered" evidence="1">
    <location>
        <begin position="3368"/>
        <end position="3403"/>
    </location>
</feature>
<feature type="compositionally biased region" description="Basic and acidic residues" evidence="1">
    <location>
        <begin position="4176"/>
        <end position="4187"/>
    </location>
</feature>
<feature type="compositionally biased region" description="Low complexity" evidence="1">
    <location>
        <begin position="4100"/>
        <end position="4113"/>
    </location>
</feature>
<keyword evidence="2" id="KW-0812">Transmembrane</keyword>
<feature type="region of interest" description="Disordered" evidence="1">
    <location>
        <begin position="3417"/>
        <end position="3439"/>
    </location>
</feature>
<evidence type="ECO:0000256" key="1">
    <source>
        <dbReference type="SAM" id="MobiDB-lite"/>
    </source>
</evidence>
<feature type="region of interest" description="Disordered" evidence="1">
    <location>
        <begin position="1320"/>
        <end position="1411"/>
    </location>
</feature>
<keyword evidence="4" id="KW-1185">Reference proteome</keyword>